<dbReference type="Pfam" id="PF17802">
    <property type="entry name" value="SpaA"/>
    <property type="match status" value="2"/>
</dbReference>
<dbReference type="Proteomes" id="UP000535908">
    <property type="component" value="Unassembled WGS sequence"/>
</dbReference>
<keyword evidence="8" id="KW-0472">Membrane</keyword>
<dbReference type="Gene3D" id="2.60.120.260">
    <property type="entry name" value="Galactose-binding domain-like"/>
    <property type="match status" value="1"/>
</dbReference>
<keyword evidence="6" id="KW-0572">Peptidoglycan-anchor</keyword>
<keyword evidence="3" id="KW-0134">Cell wall</keyword>
<dbReference type="SUPFAM" id="SSF117074">
    <property type="entry name" value="Hypothetical protein PA1324"/>
    <property type="match status" value="1"/>
</dbReference>
<keyword evidence="5" id="KW-0732">Signal</keyword>
<dbReference type="PANTHER" id="PTHR36108">
    <property type="entry name" value="COLOSSIN-B-RELATED"/>
    <property type="match status" value="1"/>
</dbReference>
<evidence type="ECO:0000256" key="1">
    <source>
        <dbReference type="ARBA" id="ARBA00004168"/>
    </source>
</evidence>
<dbReference type="InterPro" id="IPR041033">
    <property type="entry name" value="SpaA_PFL_dom_1"/>
</dbReference>
<sequence length="564" mass="60103">MLKGKLGWLAVTILFLVSLFGTIKAEATSNFDANNWQISWLIKNADFETVDIEDYGRSAGATNVWYVNQKGVDAWGTSNPSENIEVWQNGNSEGIPAYSGTNFVELNSDGPGAVYQDIKTIPGTTLTWSFAHRGRGGVDTAELLIGAPGNLTPIFSATDGESWGNYSGSYVVPAGQTHTRLTFAPISTSSGNLTIGNFLDDINLYIDIAGAQLGDYVWHDENGNGVQDNGEPAAPGVEVQLYDKLDALVGIQTTDNLGGYLFRGLLPGDYRVVFVNPDPNHYTFTKQGIDNKDTNSDPNKDGVAKVNIPTIRSHVLAVDAGLTTLGSAIIQKTDGTKNLAGAHFDVIDSDGLTVTNVTTDANGIAVVNGLIPDQYVVKETVAPTGYQLQPSATPLTIVYDQATPVEISVVNHLITGALTVHKIGDQGQSLANATFNVTTKTGKEIGKLTTNSNGLATLSNLVPGDYLLTELAAPKGYQLNENALSFTIPFNPTVAVNLTVKNTPIPDRPTTNTTPKPNTTNSSAIEEHVTLIDKLPQTGESSNMPPLVIGIFLLASGYYLLSRK</sequence>
<dbReference type="Gene3D" id="2.60.40.10">
    <property type="entry name" value="Immunoglobulins"/>
    <property type="match status" value="3"/>
</dbReference>
<feature type="compositionally biased region" description="Low complexity" evidence="7">
    <location>
        <begin position="509"/>
        <end position="521"/>
    </location>
</feature>
<evidence type="ECO:0000256" key="5">
    <source>
        <dbReference type="ARBA" id="ARBA00022729"/>
    </source>
</evidence>
<dbReference type="InterPro" id="IPR019931">
    <property type="entry name" value="LPXTG_anchor"/>
</dbReference>
<comment type="similarity">
    <text evidence="2">Belongs to the serine-aspartate repeat-containing protein (SDr) family.</text>
</comment>
<feature type="region of interest" description="Disordered" evidence="7">
    <location>
        <begin position="502"/>
        <end position="522"/>
    </location>
</feature>
<feature type="domain" description="Gram-positive cocci surface proteins LPxTG" evidence="9">
    <location>
        <begin position="535"/>
        <end position="564"/>
    </location>
</feature>
<dbReference type="RefSeq" id="WP_185526400.1">
    <property type="nucleotide sequence ID" value="NZ_JAARWN010000011.1"/>
</dbReference>
<evidence type="ECO:0000313" key="11">
    <source>
        <dbReference type="Proteomes" id="UP000535908"/>
    </source>
</evidence>
<evidence type="ECO:0000313" key="10">
    <source>
        <dbReference type="EMBL" id="MBC1936942.1"/>
    </source>
</evidence>
<keyword evidence="4" id="KW-0964">Secreted</keyword>
<protein>
    <submittedName>
        <fullName evidence="10">LPXTG cell wall anchor domain-containing protein</fullName>
    </submittedName>
</protein>
<keyword evidence="8" id="KW-0812">Transmembrane</keyword>
<dbReference type="PANTHER" id="PTHR36108:SF13">
    <property type="entry name" value="COLOSSIN-B-RELATED"/>
    <property type="match status" value="1"/>
</dbReference>
<reference evidence="10 11" key="1">
    <citation type="submission" date="2020-03" db="EMBL/GenBank/DDBJ databases">
        <title>Soil Listeria distribution.</title>
        <authorList>
            <person name="Liao J."/>
            <person name="Wiedmann M."/>
        </authorList>
    </citation>
    <scope>NUCLEOTIDE SEQUENCE [LARGE SCALE GENOMIC DNA]</scope>
    <source>
        <strain evidence="10 11">FSL L7-0741</strain>
    </source>
</reference>
<evidence type="ECO:0000256" key="4">
    <source>
        <dbReference type="ARBA" id="ARBA00022525"/>
    </source>
</evidence>
<dbReference type="PROSITE" id="PS50847">
    <property type="entry name" value="GRAM_POS_ANCHORING"/>
    <property type="match status" value="1"/>
</dbReference>
<keyword evidence="8" id="KW-1133">Transmembrane helix</keyword>
<evidence type="ECO:0000259" key="9">
    <source>
        <dbReference type="PROSITE" id="PS50847"/>
    </source>
</evidence>
<evidence type="ECO:0000256" key="8">
    <source>
        <dbReference type="SAM" id="Phobius"/>
    </source>
</evidence>
<dbReference type="InterPro" id="IPR013783">
    <property type="entry name" value="Ig-like_fold"/>
</dbReference>
<evidence type="ECO:0000256" key="2">
    <source>
        <dbReference type="ARBA" id="ARBA00007257"/>
    </source>
</evidence>
<dbReference type="NCBIfam" id="TIGR01167">
    <property type="entry name" value="LPXTG_anchor"/>
    <property type="match status" value="1"/>
</dbReference>
<name>A0A7X0Y4N3_9LIST</name>
<dbReference type="AlphaFoldDB" id="A0A7X0Y4N3"/>
<dbReference type="EMBL" id="JAARWN010000011">
    <property type="protein sequence ID" value="MBC1936942.1"/>
    <property type="molecule type" value="Genomic_DNA"/>
</dbReference>
<dbReference type="Pfam" id="PF17210">
    <property type="entry name" value="SdrD_B"/>
    <property type="match status" value="1"/>
</dbReference>
<dbReference type="SUPFAM" id="SSF49478">
    <property type="entry name" value="Cna protein B-type domain"/>
    <property type="match status" value="2"/>
</dbReference>
<comment type="caution">
    <text evidence="10">The sequence shown here is derived from an EMBL/GenBank/DDBJ whole genome shotgun (WGS) entry which is preliminary data.</text>
</comment>
<feature type="transmembrane region" description="Helical" evidence="8">
    <location>
        <begin position="544"/>
        <end position="561"/>
    </location>
</feature>
<evidence type="ECO:0000256" key="3">
    <source>
        <dbReference type="ARBA" id="ARBA00022512"/>
    </source>
</evidence>
<dbReference type="InterPro" id="IPR033764">
    <property type="entry name" value="Sdr_B"/>
</dbReference>
<evidence type="ECO:0000256" key="7">
    <source>
        <dbReference type="SAM" id="MobiDB-lite"/>
    </source>
</evidence>
<organism evidence="10 11">
    <name type="scientific">Listeria grandensis</name>
    <dbReference type="NCBI Taxonomy" id="1494963"/>
    <lineage>
        <taxon>Bacteria</taxon>
        <taxon>Bacillati</taxon>
        <taxon>Bacillota</taxon>
        <taxon>Bacilli</taxon>
        <taxon>Bacillales</taxon>
        <taxon>Listeriaceae</taxon>
        <taxon>Listeria</taxon>
    </lineage>
</organism>
<evidence type="ECO:0000256" key="6">
    <source>
        <dbReference type="ARBA" id="ARBA00023088"/>
    </source>
</evidence>
<accession>A0A7X0Y4N3</accession>
<proteinExistence type="inferred from homology"/>
<comment type="subcellular location">
    <subcellularLocation>
        <location evidence="1">Secreted</location>
        <location evidence="1">Cell wall</location>
        <topology evidence="1">Peptidoglycan-anchor</topology>
    </subcellularLocation>
</comment>
<gene>
    <name evidence="10" type="ORF">HCA69_11225</name>
</gene>